<name>A0A7X2IQQ6_9BURK</name>
<organism evidence="4 5">
    <name type="scientific">Pseudoduganella rivuli</name>
    <dbReference type="NCBI Taxonomy" id="2666085"/>
    <lineage>
        <taxon>Bacteria</taxon>
        <taxon>Pseudomonadati</taxon>
        <taxon>Pseudomonadota</taxon>
        <taxon>Betaproteobacteria</taxon>
        <taxon>Burkholderiales</taxon>
        <taxon>Oxalobacteraceae</taxon>
        <taxon>Telluria group</taxon>
        <taxon>Pseudoduganella</taxon>
    </lineage>
</organism>
<evidence type="ECO:0000259" key="3">
    <source>
        <dbReference type="Pfam" id="PF07589"/>
    </source>
</evidence>
<feature type="signal peptide" evidence="1">
    <location>
        <begin position="1"/>
        <end position="16"/>
    </location>
</feature>
<dbReference type="NCBIfam" id="NF038124">
    <property type="entry name" value="PEP_CTERM_TLD_A"/>
    <property type="match status" value="1"/>
</dbReference>
<feature type="domain" description="Ice-binding protein C-terminal" evidence="3">
    <location>
        <begin position="202"/>
        <end position="223"/>
    </location>
</feature>
<evidence type="ECO:0000256" key="1">
    <source>
        <dbReference type="SAM" id="SignalP"/>
    </source>
</evidence>
<keyword evidence="1" id="KW-0732">Signal</keyword>
<dbReference type="AlphaFoldDB" id="A0A7X2IQQ6"/>
<dbReference type="InterPro" id="IPR013424">
    <property type="entry name" value="Ice-binding_C"/>
</dbReference>
<comment type="caution">
    <text evidence="4">The sequence shown here is derived from an EMBL/GenBank/DDBJ whole genome shotgun (WGS) entry which is preliminary data.</text>
</comment>
<dbReference type="Pfam" id="PF07534">
    <property type="entry name" value="TLD"/>
    <property type="match status" value="1"/>
</dbReference>
<evidence type="ECO:0000259" key="2">
    <source>
        <dbReference type="Pfam" id="PF07534"/>
    </source>
</evidence>
<protein>
    <submittedName>
        <fullName evidence="4">PEP-CTERM sorting domain-containing protein</fullName>
    </submittedName>
</protein>
<proteinExistence type="predicted"/>
<dbReference type="InterPro" id="IPR006571">
    <property type="entry name" value="TLDc_dom"/>
</dbReference>
<accession>A0A7X2IQQ6</accession>
<dbReference type="EMBL" id="WKJJ01000013">
    <property type="protein sequence ID" value="MRV74165.1"/>
    <property type="molecule type" value="Genomic_DNA"/>
</dbReference>
<evidence type="ECO:0000313" key="4">
    <source>
        <dbReference type="EMBL" id="MRV74165.1"/>
    </source>
</evidence>
<feature type="chain" id="PRO_5030528062" evidence="1">
    <location>
        <begin position="17"/>
        <end position="228"/>
    </location>
</feature>
<sequence length="228" mass="24086">MLAALAGLAMTAPAQASLLSVTDQAQLSSWLGEGPLALNLLFEKTPGKTAADFHAAADGRGRTFTVMQAYGVDGRQWLVGGYNPQSWSSKGGFNLTPDAKDRTAFLFNLSTGVVFQQLPVLAGDDYGAMQTVNDATLGPTFGAGLDLSMPFDLTNGGVSALLSYNDGIHHQNPFTSLLDNTPYANVPNVRFGAMEVYTVNLVPEPGAIWLFGAGLALLALMRKRSGSR</sequence>
<dbReference type="RefSeq" id="WP_154377476.1">
    <property type="nucleotide sequence ID" value="NZ_WKJJ01000013.1"/>
</dbReference>
<keyword evidence="5" id="KW-1185">Reference proteome</keyword>
<gene>
    <name evidence="4" type="ORF">GJ700_20865</name>
</gene>
<dbReference type="Proteomes" id="UP000446768">
    <property type="component" value="Unassembled WGS sequence"/>
</dbReference>
<dbReference type="NCBIfam" id="TIGR02595">
    <property type="entry name" value="PEP_CTERM"/>
    <property type="match status" value="1"/>
</dbReference>
<evidence type="ECO:0000313" key="5">
    <source>
        <dbReference type="Proteomes" id="UP000446768"/>
    </source>
</evidence>
<reference evidence="4 5" key="1">
    <citation type="submission" date="2019-11" db="EMBL/GenBank/DDBJ databases">
        <title>Novel species isolated from a subtropical stream in China.</title>
        <authorList>
            <person name="Lu H."/>
        </authorList>
    </citation>
    <scope>NUCLEOTIDE SEQUENCE [LARGE SCALE GENOMIC DNA]</scope>
    <source>
        <strain evidence="4 5">FT92W</strain>
    </source>
</reference>
<feature type="domain" description="TLDc" evidence="2">
    <location>
        <begin position="17"/>
        <end position="199"/>
    </location>
</feature>
<dbReference type="Pfam" id="PF07589">
    <property type="entry name" value="PEP-CTERM"/>
    <property type="match status" value="1"/>
</dbReference>